<evidence type="ECO:0000313" key="2">
    <source>
        <dbReference type="Proteomes" id="UP001165190"/>
    </source>
</evidence>
<dbReference type="OrthoDB" id="1000931at2759"/>
<dbReference type="InterPro" id="IPR036691">
    <property type="entry name" value="Endo/exonu/phosph_ase_sf"/>
</dbReference>
<dbReference type="PANTHER" id="PTHR35218:SF9">
    <property type="entry name" value="ENDONUCLEASE_EXONUCLEASE_PHOSPHATASE DOMAIN-CONTAINING PROTEIN"/>
    <property type="match status" value="1"/>
</dbReference>
<sequence>MFMRSQAPDIVVVMEPSVSGDNADNFICRSGFDHSYQVEATGLSGGIWVLWNDSVVLDVVVVSNQFIHASCSEAGSSKHFFITFVYASPNASRRSGV</sequence>
<accession>A0A9W7I5H6</accession>
<dbReference type="Gene3D" id="3.60.10.10">
    <property type="entry name" value="Endonuclease/exonuclease/phosphatase"/>
    <property type="match status" value="1"/>
</dbReference>
<gene>
    <name evidence="1" type="ORF">HRI_002640200</name>
</gene>
<evidence type="ECO:0000313" key="1">
    <source>
        <dbReference type="EMBL" id="GMI89709.1"/>
    </source>
</evidence>
<keyword evidence="2" id="KW-1185">Reference proteome</keyword>
<comment type="caution">
    <text evidence="1">The sequence shown here is derived from an EMBL/GenBank/DDBJ whole genome shotgun (WGS) entry which is preliminary data.</text>
</comment>
<proteinExistence type="predicted"/>
<name>A0A9W7I5H6_HIBTR</name>
<dbReference type="Proteomes" id="UP001165190">
    <property type="component" value="Unassembled WGS sequence"/>
</dbReference>
<dbReference type="SUPFAM" id="SSF56219">
    <property type="entry name" value="DNase I-like"/>
    <property type="match status" value="1"/>
</dbReference>
<protein>
    <submittedName>
        <fullName evidence="1">Uncharacterized protein</fullName>
    </submittedName>
</protein>
<organism evidence="1 2">
    <name type="scientific">Hibiscus trionum</name>
    <name type="common">Flower of an hour</name>
    <dbReference type="NCBI Taxonomy" id="183268"/>
    <lineage>
        <taxon>Eukaryota</taxon>
        <taxon>Viridiplantae</taxon>
        <taxon>Streptophyta</taxon>
        <taxon>Embryophyta</taxon>
        <taxon>Tracheophyta</taxon>
        <taxon>Spermatophyta</taxon>
        <taxon>Magnoliopsida</taxon>
        <taxon>eudicotyledons</taxon>
        <taxon>Gunneridae</taxon>
        <taxon>Pentapetalae</taxon>
        <taxon>rosids</taxon>
        <taxon>malvids</taxon>
        <taxon>Malvales</taxon>
        <taxon>Malvaceae</taxon>
        <taxon>Malvoideae</taxon>
        <taxon>Hibiscus</taxon>
    </lineage>
</organism>
<dbReference type="EMBL" id="BSYR01000023">
    <property type="protein sequence ID" value="GMI89709.1"/>
    <property type="molecule type" value="Genomic_DNA"/>
</dbReference>
<dbReference type="PANTHER" id="PTHR35218">
    <property type="entry name" value="RNASE H DOMAIN-CONTAINING PROTEIN"/>
    <property type="match status" value="1"/>
</dbReference>
<dbReference type="AlphaFoldDB" id="A0A9W7I5H6"/>
<reference evidence="1" key="1">
    <citation type="submission" date="2023-05" db="EMBL/GenBank/DDBJ databases">
        <title>Genome and transcriptome analyses reveal genes involved in the formation of fine ridges on petal epidermal cells in Hibiscus trionum.</title>
        <authorList>
            <person name="Koshimizu S."/>
            <person name="Masuda S."/>
            <person name="Ishii T."/>
            <person name="Shirasu K."/>
            <person name="Hoshino A."/>
            <person name="Arita M."/>
        </authorList>
    </citation>
    <scope>NUCLEOTIDE SEQUENCE</scope>
    <source>
        <strain evidence="1">Hamamatsu line</strain>
    </source>
</reference>